<keyword evidence="2 5" id="KW-0238">DNA-binding</keyword>
<evidence type="ECO:0000313" key="10">
    <source>
        <dbReference type="EMBL" id="PIO77504.1"/>
    </source>
</evidence>
<dbReference type="SUPFAM" id="SSF54236">
    <property type="entry name" value="Ubiquitin-like"/>
    <property type="match status" value="1"/>
</dbReference>
<dbReference type="OrthoDB" id="1026733at2759"/>
<dbReference type="Pfam" id="PF00046">
    <property type="entry name" value="Homeodomain"/>
    <property type="match status" value="1"/>
</dbReference>
<dbReference type="PANTHER" id="PTHR24340">
    <property type="entry name" value="HOMEOBOX PROTEIN NKX"/>
    <property type="match status" value="1"/>
</dbReference>
<gene>
    <name evidence="10" type="ORF">TELCIR_00386</name>
</gene>
<dbReference type="InterPro" id="IPR036249">
    <property type="entry name" value="Thioredoxin-like_sf"/>
</dbReference>
<dbReference type="Proteomes" id="UP000230423">
    <property type="component" value="Unassembled WGS sequence"/>
</dbReference>
<dbReference type="AlphaFoldDB" id="A0A2G9V4T2"/>
<name>A0A2G9V4T2_TELCI</name>
<dbReference type="SMART" id="SM00594">
    <property type="entry name" value="UAS"/>
    <property type="match status" value="1"/>
</dbReference>
<proteinExistence type="predicted"/>
<dbReference type="GO" id="GO:0030154">
    <property type="term" value="P:cell differentiation"/>
    <property type="evidence" value="ECO:0007669"/>
    <property type="project" value="TreeGrafter"/>
</dbReference>
<evidence type="ECO:0000256" key="7">
    <source>
        <dbReference type="SAM" id="MobiDB-lite"/>
    </source>
</evidence>
<dbReference type="InterPro" id="IPR001356">
    <property type="entry name" value="HD"/>
</dbReference>
<evidence type="ECO:0000259" key="9">
    <source>
        <dbReference type="PROSITE" id="PS50071"/>
    </source>
</evidence>
<evidence type="ECO:0000256" key="1">
    <source>
        <dbReference type="ARBA" id="ARBA00004123"/>
    </source>
</evidence>
<feature type="region of interest" description="Disordered" evidence="7">
    <location>
        <begin position="358"/>
        <end position="396"/>
    </location>
</feature>
<keyword evidence="3 5" id="KW-0371">Homeobox</keyword>
<feature type="DNA-binding region" description="Homeobox" evidence="5">
    <location>
        <begin position="308"/>
        <end position="367"/>
    </location>
</feature>
<protein>
    <submittedName>
        <fullName evidence="10">Homeobox domain protein</fullName>
    </submittedName>
</protein>
<dbReference type="CDD" id="cd00086">
    <property type="entry name" value="homeodomain"/>
    <property type="match status" value="1"/>
</dbReference>
<dbReference type="GO" id="GO:0000978">
    <property type="term" value="F:RNA polymerase II cis-regulatory region sequence-specific DNA binding"/>
    <property type="evidence" value="ECO:0007669"/>
    <property type="project" value="TreeGrafter"/>
</dbReference>
<dbReference type="InterPro" id="IPR017970">
    <property type="entry name" value="Homeobox_CS"/>
</dbReference>
<keyword evidence="4 5" id="KW-0539">Nucleus</keyword>
<dbReference type="GO" id="GO:0000981">
    <property type="term" value="F:DNA-binding transcription factor activity, RNA polymerase II-specific"/>
    <property type="evidence" value="ECO:0007669"/>
    <property type="project" value="InterPro"/>
</dbReference>
<dbReference type="Gene3D" id="1.10.10.60">
    <property type="entry name" value="Homeodomain-like"/>
    <property type="match status" value="1"/>
</dbReference>
<comment type="subcellular location">
    <subcellularLocation>
        <location evidence="1 5 6">Nucleus</location>
    </subcellularLocation>
</comment>
<evidence type="ECO:0000259" key="8">
    <source>
        <dbReference type="PROSITE" id="PS50033"/>
    </source>
</evidence>
<dbReference type="Gene3D" id="3.10.20.90">
    <property type="entry name" value="Phosphatidylinositol 3-kinase Catalytic Subunit, Chain A, domain 1"/>
    <property type="match status" value="1"/>
</dbReference>
<dbReference type="InterPro" id="IPR009057">
    <property type="entry name" value="Homeodomain-like_sf"/>
</dbReference>
<evidence type="ECO:0000256" key="5">
    <source>
        <dbReference type="PROSITE-ProRule" id="PRU00108"/>
    </source>
</evidence>
<feature type="region of interest" description="Disordered" evidence="7">
    <location>
        <begin position="144"/>
        <end position="188"/>
    </location>
</feature>
<sequence length="469" mass="54379">MCWIDSVQVQREARSAVKLIVVFIHDPSLEESVRFINESLNSLEFGELVNDYNLLVWGVSNDSEEGKFVAYNLHVNKFPFLSLMCPRADNRFFSVRRITGFTPAEDLVTRLEKAIEIVRLDLKELREQRDKLLEDRRLMQEQEKAYRESAEKDKQKMLEAKKARQEKLEAEERERKKQQEESERRRLIADQREMLRERQVDDQPIVGETVHMQVRFPCGTKFSKKFALDDSMEKLFTAILCHEACPDFFTVAAGFPRTQLDCAPEWYYIVLSEQLIAEGLSPSEFKPPLTFRAAGFSRPVVGRMHRRQPAGTNPIHDSQVNELERQFRHKKYLSAQDRELLAKNIGLSPTQVKIWFQNQRYKHKRQDKERAMSKGGGRENSESPGSHDDSDGEPMTAESIKAEKIEVEDKPSAFPSPAVNDTSCLPDINNPIYQQAMYQQHAYIPQGITFPFAQGYSTTGQYPYPQYRL</sequence>
<dbReference type="GO" id="GO:0005634">
    <property type="term" value="C:nucleus"/>
    <property type="evidence" value="ECO:0007669"/>
    <property type="project" value="UniProtKB-SubCell"/>
</dbReference>
<reference evidence="10 11" key="1">
    <citation type="submission" date="2015-09" db="EMBL/GenBank/DDBJ databases">
        <title>Draft genome of the parasitic nematode Teladorsagia circumcincta isolate WARC Sus (inbred).</title>
        <authorList>
            <person name="Mitreva M."/>
        </authorList>
    </citation>
    <scope>NUCLEOTIDE SEQUENCE [LARGE SCALE GENOMIC DNA]</scope>
    <source>
        <strain evidence="10 11">S</strain>
    </source>
</reference>
<dbReference type="InterPro" id="IPR050394">
    <property type="entry name" value="Homeobox_NK-like"/>
</dbReference>
<dbReference type="SUPFAM" id="SSF52833">
    <property type="entry name" value="Thioredoxin-like"/>
    <property type="match status" value="1"/>
</dbReference>
<feature type="compositionally biased region" description="Basic and acidic residues" evidence="7">
    <location>
        <begin position="366"/>
        <end position="389"/>
    </location>
</feature>
<dbReference type="SMART" id="SM00389">
    <property type="entry name" value="HOX"/>
    <property type="match status" value="1"/>
</dbReference>
<evidence type="ECO:0000256" key="6">
    <source>
        <dbReference type="RuleBase" id="RU000682"/>
    </source>
</evidence>
<dbReference type="Gene3D" id="3.40.30.10">
    <property type="entry name" value="Glutaredoxin"/>
    <property type="match status" value="1"/>
</dbReference>
<evidence type="ECO:0000256" key="2">
    <source>
        <dbReference type="ARBA" id="ARBA00023125"/>
    </source>
</evidence>
<dbReference type="InterPro" id="IPR029071">
    <property type="entry name" value="Ubiquitin-like_domsf"/>
</dbReference>
<dbReference type="InterPro" id="IPR006577">
    <property type="entry name" value="UAS"/>
</dbReference>
<keyword evidence="11" id="KW-1185">Reference proteome</keyword>
<evidence type="ECO:0000256" key="3">
    <source>
        <dbReference type="ARBA" id="ARBA00023155"/>
    </source>
</evidence>
<dbReference type="InterPro" id="IPR001012">
    <property type="entry name" value="UBX_dom"/>
</dbReference>
<dbReference type="EMBL" id="KZ344995">
    <property type="protein sequence ID" value="PIO77504.1"/>
    <property type="molecule type" value="Genomic_DNA"/>
</dbReference>
<organism evidence="10 11">
    <name type="scientific">Teladorsagia circumcincta</name>
    <name type="common">Brown stomach worm</name>
    <name type="synonym">Ostertagia circumcincta</name>
    <dbReference type="NCBI Taxonomy" id="45464"/>
    <lineage>
        <taxon>Eukaryota</taxon>
        <taxon>Metazoa</taxon>
        <taxon>Ecdysozoa</taxon>
        <taxon>Nematoda</taxon>
        <taxon>Chromadorea</taxon>
        <taxon>Rhabditida</taxon>
        <taxon>Rhabditina</taxon>
        <taxon>Rhabditomorpha</taxon>
        <taxon>Strongyloidea</taxon>
        <taxon>Trichostrongylidae</taxon>
        <taxon>Teladorsagia</taxon>
    </lineage>
</organism>
<feature type="domain" description="Homeobox" evidence="9">
    <location>
        <begin position="306"/>
        <end position="366"/>
    </location>
</feature>
<dbReference type="PROSITE" id="PS00027">
    <property type="entry name" value="HOMEOBOX_1"/>
    <property type="match status" value="1"/>
</dbReference>
<evidence type="ECO:0000256" key="4">
    <source>
        <dbReference type="ARBA" id="ARBA00023242"/>
    </source>
</evidence>
<dbReference type="PROSITE" id="PS50071">
    <property type="entry name" value="HOMEOBOX_2"/>
    <property type="match status" value="1"/>
</dbReference>
<evidence type="ECO:0000313" key="11">
    <source>
        <dbReference type="Proteomes" id="UP000230423"/>
    </source>
</evidence>
<feature type="domain" description="UBX" evidence="8">
    <location>
        <begin position="205"/>
        <end position="257"/>
    </location>
</feature>
<accession>A0A2G9V4T2</accession>
<dbReference type="PROSITE" id="PS50033">
    <property type="entry name" value="UBX"/>
    <property type="match status" value="1"/>
</dbReference>
<dbReference type="SUPFAM" id="SSF46689">
    <property type="entry name" value="Homeodomain-like"/>
    <property type="match status" value="1"/>
</dbReference>